<organism evidence="2 3">
    <name type="scientific">Aequorivita aurantiaca</name>
    <dbReference type="NCBI Taxonomy" id="3053356"/>
    <lineage>
        <taxon>Bacteria</taxon>
        <taxon>Pseudomonadati</taxon>
        <taxon>Bacteroidota</taxon>
        <taxon>Flavobacteriia</taxon>
        <taxon>Flavobacteriales</taxon>
        <taxon>Flavobacteriaceae</taxon>
        <taxon>Aequorivita</taxon>
    </lineage>
</organism>
<dbReference type="Proteomes" id="UP001244787">
    <property type="component" value="Unassembled WGS sequence"/>
</dbReference>
<sequence>MNNKGKGLLALLGVAAGAFAFWKYKNMTPQEKQNLKAKATETGNRIKEKAGEVQDTLSEKYDQLKNASKREANDITP</sequence>
<keyword evidence="3" id="KW-1185">Reference proteome</keyword>
<gene>
    <name evidence="2" type="ORF">QRD02_04225</name>
</gene>
<protein>
    <submittedName>
        <fullName evidence="2">YtxH domain-containing protein</fullName>
    </submittedName>
</protein>
<dbReference type="EMBL" id="JAUGQQ010000002">
    <property type="protein sequence ID" value="MDN3723577.1"/>
    <property type="molecule type" value="Genomic_DNA"/>
</dbReference>
<evidence type="ECO:0000313" key="2">
    <source>
        <dbReference type="EMBL" id="MDN3723577.1"/>
    </source>
</evidence>
<evidence type="ECO:0000256" key="1">
    <source>
        <dbReference type="SAM" id="MobiDB-lite"/>
    </source>
</evidence>
<evidence type="ECO:0000313" key="3">
    <source>
        <dbReference type="Proteomes" id="UP001244787"/>
    </source>
</evidence>
<proteinExistence type="predicted"/>
<reference evidence="2 3" key="1">
    <citation type="submission" date="2023-06" db="EMBL/GenBank/DDBJ databases">
        <authorList>
            <person name="Ye Y.-Q."/>
            <person name="Du Z.-J."/>
        </authorList>
    </citation>
    <scope>NUCLEOTIDE SEQUENCE [LARGE SCALE GENOMIC DNA]</scope>
    <source>
        <strain evidence="2 3">SDUM287046</strain>
    </source>
</reference>
<name>A0ABT8DKK7_9FLAO</name>
<comment type="caution">
    <text evidence="2">The sequence shown here is derived from an EMBL/GenBank/DDBJ whole genome shotgun (WGS) entry which is preliminary data.</text>
</comment>
<dbReference type="RefSeq" id="WP_290253666.1">
    <property type="nucleotide sequence ID" value="NZ_JAUGQQ010000002.1"/>
</dbReference>
<accession>A0ABT8DKK7</accession>
<feature type="region of interest" description="Disordered" evidence="1">
    <location>
        <begin position="35"/>
        <end position="77"/>
    </location>
</feature>
<dbReference type="Gene3D" id="6.10.140.1430">
    <property type="match status" value="1"/>
</dbReference>
<feature type="compositionally biased region" description="Basic and acidic residues" evidence="1">
    <location>
        <begin position="44"/>
        <end position="77"/>
    </location>
</feature>